<dbReference type="InterPro" id="IPR036389">
    <property type="entry name" value="RNase_III_sf"/>
</dbReference>
<dbReference type="GO" id="GO:0019843">
    <property type="term" value="F:rRNA binding"/>
    <property type="evidence" value="ECO:0007669"/>
    <property type="project" value="UniProtKB-KW"/>
</dbReference>
<dbReference type="SMART" id="SM00358">
    <property type="entry name" value="DSRM"/>
    <property type="match status" value="1"/>
</dbReference>
<evidence type="ECO:0000256" key="12">
    <source>
        <dbReference type="ARBA" id="ARBA00022801"/>
    </source>
</evidence>
<protein>
    <recommendedName>
        <fullName evidence="15">Ribonuclease 3</fullName>
        <ecNumber evidence="15">3.1.26.3</ecNumber>
    </recommendedName>
    <alternativeName>
        <fullName evidence="15">Ribonuclease III</fullName>
        <shortName evidence="15">RNase III</shortName>
    </alternativeName>
</protein>
<dbReference type="PROSITE" id="PS50137">
    <property type="entry name" value="DS_RBD"/>
    <property type="match status" value="1"/>
</dbReference>
<evidence type="ECO:0000256" key="14">
    <source>
        <dbReference type="ARBA" id="ARBA00022884"/>
    </source>
</evidence>
<reference evidence="18 19" key="1">
    <citation type="submission" date="2016-10" db="EMBL/GenBank/DDBJ databases">
        <authorList>
            <person name="de Groot N.N."/>
        </authorList>
    </citation>
    <scope>NUCLEOTIDE SEQUENCE [LARGE SCALE GENOMIC DNA]</scope>
    <source>
        <strain evidence="18">MBHS1</strain>
    </source>
</reference>
<feature type="binding site" evidence="15">
    <location>
        <position position="117"/>
    </location>
    <ligand>
        <name>Mg(2+)</name>
        <dbReference type="ChEBI" id="CHEBI:18420"/>
    </ligand>
</feature>
<feature type="active site" evidence="15">
    <location>
        <position position="117"/>
    </location>
</feature>
<dbReference type="EMBL" id="FMSV02000046">
    <property type="protein sequence ID" value="SEH04337.1"/>
    <property type="molecule type" value="Genomic_DNA"/>
</dbReference>
<dbReference type="FunFam" id="3.30.160.20:FF:000003">
    <property type="entry name" value="Ribonuclease 3"/>
    <property type="match status" value="1"/>
</dbReference>
<dbReference type="InterPro" id="IPR000999">
    <property type="entry name" value="RNase_III_dom"/>
</dbReference>
<evidence type="ECO:0000256" key="10">
    <source>
        <dbReference type="ARBA" id="ARBA00022723"/>
    </source>
</evidence>
<evidence type="ECO:0000256" key="2">
    <source>
        <dbReference type="ARBA" id="ARBA00004496"/>
    </source>
</evidence>
<dbReference type="AlphaFoldDB" id="A0A1H6F2F3"/>
<keyword evidence="12 15" id="KW-0378">Hydrolase</keyword>
<evidence type="ECO:0000256" key="8">
    <source>
        <dbReference type="ARBA" id="ARBA00022694"/>
    </source>
</evidence>
<comment type="function">
    <text evidence="15">Digests double-stranded RNA. Involved in the processing of primary rRNA transcript to yield the immediate precursors to the large and small rRNAs (23S and 16S). Processes some mRNAs, and tRNAs when they are encoded in the rRNA operon. Processes pre-crRNA and tracrRNA of type II CRISPR loci if present in the organism.</text>
</comment>
<dbReference type="PROSITE" id="PS00517">
    <property type="entry name" value="RNASE_3_1"/>
    <property type="match status" value="1"/>
</dbReference>
<keyword evidence="14 15" id="KW-0694">RNA-binding</keyword>
<keyword evidence="15" id="KW-0699">rRNA-binding</keyword>
<dbReference type="GO" id="GO:0042802">
    <property type="term" value="F:identical protein binding"/>
    <property type="evidence" value="ECO:0007669"/>
    <property type="project" value="UniProtKB-ARBA"/>
</dbReference>
<feature type="active site" evidence="15">
    <location>
        <position position="45"/>
    </location>
</feature>
<dbReference type="SUPFAM" id="SSF54768">
    <property type="entry name" value="dsRNA-binding domain-like"/>
    <property type="match status" value="1"/>
</dbReference>
<name>A0A1H6F2F3_9GAMM</name>
<dbReference type="Proteomes" id="UP000236724">
    <property type="component" value="Unassembled WGS sequence"/>
</dbReference>
<feature type="binding site" evidence="15">
    <location>
        <position position="114"/>
    </location>
    <ligand>
        <name>Mg(2+)</name>
        <dbReference type="ChEBI" id="CHEBI:18420"/>
    </ligand>
</feature>
<dbReference type="CDD" id="cd10845">
    <property type="entry name" value="DSRM_RNAse_III_family"/>
    <property type="match status" value="1"/>
</dbReference>
<evidence type="ECO:0000256" key="6">
    <source>
        <dbReference type="ARBA" id="ARBA00022552"/>
    </source>
</evidence>
<dbReference type="Gene3D" id="1.10.1520.10">
    <property type="entry name" value="Ribonuclease III domain"/>
    <property type="match status" value="1"/>
</dbReference>
<dbReference type="PANTHER" id="PTHR11207:SF0">
    <property type="entry name" value="RIBONUCLEASE 3"/>
    <property type="match status" value="1"/>
</dbReference>
<evidence type="ECO:0000256" key="13">
    <source>
        <dbReference type="ARBA" id="ARBA00022842"/>
    </source>
</evidence>
<organism evidence="18 19">
    <name type="scientific">Candidatus Venteria ishoeyi</name>
    <dbReference type="NCBI Taxonomy" id="1899563"/>
    <lineage>
        <taxon>Bacteria</taxon>
        <taxon>Pseudomonadati</taxon>
        <taxon>Pseudomonadota</taxon>
        <taxon>Gammaproteobacteria</taxon>
        <taxon>Thiotrichales</taxon>
        <taxon>Thiotrichaceae</taxon>
        <taxon>Venteria</taxon>
    </lineage>
</organism>
<comment type="catalytic activity">
    <reaction evidence="1 15">
        <text>Endonucleolytic cleavage to 5'-phosphomonoester.</text>
        <dbReference type="EC" id="3.1.26.3"/>
    </reaction>
</comment>
<evidence type="ECO:0000313" key="18">
    <source>
        <dbReference type="EMBL" id="SEH04337.1"/>
    </source>
</evidence>
<comment type="subunit">
    <text evidence="4 15">Homodimer.</text>
</comment>
<dbReference type="NCBIfam" id="TIGR02191">
    <property type="entry name" value="RNaseIII"/>
    <property type="match status" value="1"/>
</dbReference>
<dbReference type="GO" id="GO:0005737">
    <property type="term" value="C:cytoplasm"/>
    <property type="evidence" value="ECO:0007669"/>
    <property type="project" value="UniProtKB-SubCell"/>
</dbReference>
<dbReference type="GO" id="GO:0010468">
    <property type="term" value="P:regulation of gene expression"/>
    <property type="evidence" value="ECO:0007669"/>
    <property type="project" value="TreeGrafter"/>
</dbReference>
<dbReference type="PROSITE" id="PS50142">
    <property type="entry name" value="RNASE_3_2"/>
    <property type="match status" value="1"/>
</dbReference>
<dbReference type="PANTHER" id="PTHR11207">
    <property type="entry name" value="RIBONUCLEASE III"/>
    <property type="match status" value="1"/>
</dbReference>
<dbReference type="GO" id="GO:0004525">
    <property type="term" value="F:ribonuclease III activity"/>
    <property type="evidence" value="ECO:0007669"/>
    <property type="project" value="UniProtKB-UniRule"/>
</dbReference>
<dbReference type="InterPro" id="IPR014720">
    <property type="entry name" value="dsRBD_dom"/>
</dbReference>
<keyword evidence="9 15" id="KW-0540">Nuclease</keyword>
<dbReference type="EC" id="3.1.26.3" evidence="15"/>
<keyword evidence="13 15" id="KW-0460">Magnesium</keyword>
<dbReference type="InterPro" id="IPR011907">
    <property type="entry name" value="RNase_III"/>
</dbReference>
<feature type="domain" description="DRBM" evidence="16">
    <location>
        <begin position="155"/>
        <end position="226"/>
    </location>
</feature>
<dbReference type="RefSeq" id="WP_286018934.1">
    <property type="nucleotide sequence ID" value="NZ_FMSV02000046.1"/>
</dbReference>
<gene>
    <name evidence="15 18" type="primary">rnc</name>
    <name evidence="18" type="ORF">MBHS_00183</name>
</gene>
<dbReference type="GO" id="GO:0046872">
    <property type="term" value="F:metal ion binding"/>
    <property type="evidence" value="ECO:0007669"/>
    <property type="project" value="UniProtKB-KW"/>
</dbReference>
<keyword evidence="11 15" id="KW-0255">Endonuclease</keyword>
<evidence type="ECO:0000256" key="5">
    <source>
        <dbReference type="ARBA" id="ARBA00022490"/>
    </source>
</evidence>
<dbReference type="Gene3D" id="3.30.160.20">
    <property type="match status" value="1"/>
</dbReference>
<feature type="binding site" evidence="15">
    <location>
        <position position="41"/>
    </location>
    <ligand>
        <name>Mg(2+)</name>
        <dbReference type="ChEBI" id="CHEBI:18420"/>
    </ligand>
</feature>
<keyword evidence="6 15" id="KW-0698">rRNA processing</keyword>
<evidence type="ECO:0000259" key="16">
    <source>
        <dbReference type="PROSITE" id="PS50137"/>
    </source>
</evidence>
<dbReference type="GO" id="GO:0006364">
    <property type="term" value="P:rRNA processing"/>
    <property type="evidence" value="ECO:0007669"/>
    <property type="project" value="UniProtKB-UniRule"/>
</dbReference>
<dbReference type="GO" id="GO:0008033">
    <property type="term" value="P:tRNA processing"/>
    <property type="evidence" value="ECO:0007669"/>
    <property type="project" value="UniProtKB-KW"/>
</dbReference>
<dbReference type="SUPFAM" id="SSF69065">
    <property type="entry name" value="RNase III domain-like"/>
    <property type="match status" value="1"/>
</dbReference>
<dbReference type="Pfam" id="PF14622">
    <property type="entry name" value="Ribonucleas_3_3"/>
    <property type="match status" value="1"/>
</dbReference>
<keyword evidence="8 15" id="KW-0819">tRNA processing</keyword>
<dbReference type="Pfam" id="PF00035">
    <property type="entry name" value="dsrm"/>
    <property type="match status" value="1"/>
</dbReference>
<dbReference type="SMART" id="SM00535">
    <property type="entry name" value="RIBOc"/>
    <property type="match status" value="1"/>
</dbReference>
<dbReference type="FunFam" id="1.10.1520.10:FF:000001">
    <property type="entry name" value="Ribonuclease 3"/>
    <property type="match status" value="1"/>
</dbReference>
<comment type="subcellular location">
    <subcellularLocation>
        <location evidence="2 15">Cytoplasm</location>
    </subcellularLocation>
</comment>
<keyword evidence="19" id="KW-1185">Reference proteome</keyword>
<comment type="similarity">
    <text evidence="3">Belongs to the ribonuclease III family.</text>
</comment>
<sequence length="235" mass="26389">MTTITLPQLYQKLAYRFTDPSLLYTALTHRSAGMPNNERLEFLGDSILGYLVAEYLFERFPNAKEGELTRLRSSLVKGETLAGIARDLELGGLLRLGEGEMKSGGWRRSSILADALEALIAAVYLDGGMDACKTMLLKLFEPRFQQLSLKNLNKDAKTRLQEYLQAKKKPLPEYNLEQVEELSNNEQCFHVHCTVAGLKQIIKGQGNSRRRAEQHAAAQALEQLIALKQQTGKYS</sequence>
<dbReference type="CDD" id="cd00593">
    <property type="entry name" value="RIBOc"/>
    <property type="match status" value="1"/>
</dbReference>
<evidence type="ECO:0000259" key="17">
    <source>
        <dbReference type="PROSITE" id="PS50142"/>
    </source>
</evidence>
<keyword evidence="5 15" id="KW-0963">Cytoplasm</keyword>
<feature type="domain" description="RNase III" evidence="17">
    <location>
        <begin position="6"/>
        <end position="128"/>
    </location>
</feature>
<comment type="cofactor">
    <cofactor evidence="15">
        <name>Mg(2+)</name>
        <dbReference type="ChEBI" id="CHEBI:18420"/>
    </cofactor>
</comment>
<accession>A0A1H6F2F3</accession>
<evidence type="ECO:0000256" key="1">
    <source>
        <dbReference type="ARBA" id="ARBA00000109"/>
    </source>
</evidence>
<evidence type="ECO:0000256" key="4">
    <source>
        <dbReference type="ARBA" id="ARBA00011738"/>
    </source>
</evidence>
<proteinExistence type="inferred from homology"/>
<keyword evidence="7 15" id="KW-0507">mRNA processing</keyword>
<dbReference type="GO" id="GO:0006397">
    <property type="term" value="P:mRNA processing"/>
    <property type="evidence" value="ECO:0007669"/>
    <property type="project" value="UniProtKB-UniRule"/>
</dbReference>
<dbReference type="GO" id="GO:0003725">
    <property type="term" value="F:double-stranded RNA binding"/>
    <property type="evidence" value="ECO:0007669"/>
    <property type="project" value="TreeGrafter"/>
</dbReference>
<evidence type="ECO:0000256" key="15">
    <source>
        <dbReference type="HAMAP-Rule" id="MF_00104"/>
    </source>
</evidence>
<evidence type="ECO:0000256" key="11">
    <source>
        <dbReference type="ARBA" id="ARBA00022759"/>
    </source>
</evidence>
<evidence type="ECO:0000256" key="7">
    <source>
        <dbReference type="ARBA" id="ARBA00022664"/>
    </source>
</evidence>
<keyword evidence="10 15" id="KW-0479">Metal-binding</keyword>
<evidence type="ECO:0000256" key="9">
    <source>
        <dbReference type="ARBA" id="ARBA00022722"/>
    </source>
</evidence>
<dbReference type="HAMAP" id="MF_00104">
    <property type="entry name" value="RNase_III"/>
    <property type="match status" value="1"/>
</dbReference>
<evidence type="ECO:0000313" key="19">
    <source>
        <dbReference type="Proteomes" id="UP000236724"/>
    </source>
</evidence>
<evidence type="ECO:0000256" key="3">
    <source>
        <dbReference type="ARBA" id="ARBA00010183"/>
    </source>
</evidence>